<proteinExistence type="predicted"/>
<sequence length="225" mass="24263">MATVVVLLVVAAGLVALAVLHRRARAADAAQRWRLFAEVVPLLDDARLVGERGDHPVLTGRLDGWPVTLRVIVDGVALRKLPVLWVEVVVHRRLAVPGTLNVLLRPLGTEFFSPDSGFRHELEPPAGVPRPVRVSCAGPGRAPSPDVLAPATDLLADPDTKELAVGRGGLRVVLRVAEAEQASYRSTRRAVFDDPRLRPDVLARAVAVLGRVGDRAERTAVEVRS</sequence>
<reference evidence="1 2" key="1">
    <citation type="submission" date="2024-03" db="EMBL/GenBank/DDBJ databases">
        <title>Actinomycetospora sp. OC33-EN07, a novel actinomycete isolated from wild orchid (Aerides multiflora).</title>
        <authorList>
            <person name="Suriyachadkun C."/>
        </authorList>
    </citation>
    <scope>NUCLEOTIDE SEQUENCE [LARGE SCALE GENOMIC DNA]</scope>
    <source>
        <strain evidence="1 2">OC33-EN07</strain>
    </source>
</reference>
<dbReference type="Proteomes" id="UP001369736">
    <property type="component" value="Unassembled WGS sequence"/>
</dbReference>
<evidence type="ECO:0000313" key="2">
    <source>
        <dbReference type="Proteomes" id="UP001369736"/>
    </source>
</evidence>
<evidence type="ECO:0008006" key="3">
    <source>
        <dbReference type="Google" id="ProtNLM"/>
    </source>
</evidence>
<gene>
    <name evidence="1" type="ORF">WCD58_05970</name>
</gene>
<protein>
    <recommendedName>
        <fullName evidence="3">DUF4230 domain-containing protein</fullName>
    </recommendedName>
</protein>
<organism evidence="1 2">
    <name type="scientific">Actinomycetospora flava</name>
    <dbReference type="NCBI Taxonomy" id="3129232"/>
    <lineage>
        <taxon>Bacteria</taxon>
        <taxon>Bacillati</taxon>
        <taxon>Actinomycetota</taxon>
        <taxon>Actinomycetes</taxon>
        <taxon>Pseudonocardiales</taxon>
        <taxon>Pseudonocardiaceae</taxon>
        <taxon>Actinomycetospora</taxon>
    </lineage>
</organism>
<accession>A0ABU8M248</accession>
<dbReference type="EMBL" id="JBBEGM010000001">
    <property type="protein sequence ID" value="MEJ2860692.1"/>
    <property type="molecule type" value="Genomic_DNA"/>
</dbReference>
<keyword evidence="2" id="KW-1185">Reference proteome</keyword>
<evidence type="ECO:0000313" key="1">
    <source>
        <dbReference type="EMBL" id="MEJ2860692.1"/>
    </source>
</evidence>
<comment type="caution">
    <text evidence="1">The sequence shown here is derived from an EMBL/GenBank/DDBJ whole genome shotgun (WGS) entry which is preliminary data.</text>
</comment>
<dbReference type="RefSeq" id="WP_337700482.1">
    <property type="nucleotide sequence ID" value="NZ_JBBEGM010000001.1"/>
</dbReference>
<name>A0ABU8M248_9PSEU</name>